<keyword evidence="10" id="KW-0408">Iron</keyword>
<feature type="transmembrane region" description="Helical" evidence="13">
    <location>
        <begin position="114"/>
        <end position="137"/>
    </location>
</feature>
<keyword evidence="4 13" id="KW-0812">Transmembrane</keyword>
<proteinExistence type="predicted"/>
<keyword evidence="16" id="KW-1185">Reference proteome</keyword>
<dbReference type="GO" id="GO:0050660">
    <property type="term" value="F:flavin adenine dinucleotide binding"/>
    <property type="evidence" value="ECO:0007669"/>
    <property type="project" value="TreeGrafter"/>
</dbReference>
<evidence type="ECO:0000256" key="1">
    <source>
        <dbReference type="ARBA" id="ARBA00001974"/>
    </source>
</evidence>
<feature type="transmembrane region" description="Helical" evidence="13">
    <location>
        <begin position="223"/>
        <end position="243"/>
    </location>
</feature>
<feature type="domain" description="FAD-binding FR-type" evidence="14">
    <location>
        <begin position="248"/>
        <end position="348"/>
    </location>
</feature>
<evidence type="ECO:0000256" key="11">
    <source>
        <dbReference type="ARBA" id="ARBA00023014"/>
    </source>
</evidence>
<dbReference type="InterPro" id="IPR017927">
    <property type="entry name" value="FAD-bd_FR_type"/>
</dbReference>
<dbReference type="SUPFAM" id="SSF63380">
    <property type="entry name" value="Riboflavin synthase domain-like"/>
    <property type="match status" value="1"/>
</dbReference>
<dbReference type="EMBL" id="JAAGWY010000001">
    <property type="protein sequence ID" value="NEN05114.1"/>
    <property type="molecule type" value="Genomic_DNA"/>
</dbReference>
<evidence type="ECO:0000313" key="16">
    <source>
        <dbReference type="Proteomes" id="UP000474967"/>
    </source>
</evidence>
<keyword evidence="11" id="KW-0411">Iron-sulfur</keyword>
<evidence type="ECO:0000256" key="10">
    <source>
        <dbReference type="ARBA" id="ARBA00023004"/>
    </source>
</evidence>
<organism evidence="15 16">
    <name type="scientific">Leifsonia tongyongensis</name>
    <dbReference type="NCBI Taxonomy" id="1268043"/>
    <lineage>
        <taxon>Bacteria</taxon>
        <taxon>Bacillati</taxon>
        <taxon>Actinomycetota</taxon>
        <taxon>Actinomycetes</taxon>
        <taxon>Micrococcales</taxon>
        <taxon>Microbacteriaceae</taxon>
        <taxon>Leifsonia</taxon>
    </lineage>
</organism>
<feature type="transmembrane region" description="Helical" evidence="13">
    <location>
        <begin position="189"/>
        <end position="211"/>
    </location>
</feature>
<evidence type="ECO:0000259" key="14">
    <source>
        <dbReference type="PROSITE" id="PS51384"/>
    </source>
</evidence>
<evidence type="ECO:0000256" key="4">
    <source>
        <dbReference type="ARBA" id="ARBA00022692"/>
    </source>
</evidence>
<comment type="caution">
    <text evidence="15">The sequence shown here is derived from an EMBL/GenBank/DDBJ whole genome shotgun (WGS) entry which is preliminary data.</text>
</comment>
<dbReference type="GO" id="GO:0046872">
    <property type="term" value="F:metal ion binding"/>
    <property type="evidence" value="ECO:0007669"/>
    <property type="project" value="UniProtKB-KW"/>
</dbReference>
<evidence type="ECO:0000256" key="12">
    <source>
        <dbReference type="ARBA" id="ARBA00023136"/>
    </source>
</evidence>
<comment type="subcellular location">
    <subcellularLocation>
        <location evidence="2">Membrane</location>
        <topology evidence="2">Multi-pass membrane protein</topology>
    </subcellularLocation>
</comment>
<dbReference type="SUPFAM" id="SSF52343">
    <property type="entry name" value="Ferredoxin reductase-like, C-terminal NADP-linked domain"/>
    <property type="match status" value="1"/>
</dbReference>
<evidence type="ECO:0000256" key="5">
    <source>
        <dbReference type="ARBA" id="ARBA00022714"/>
    </source>
</evidence>
<dbReference type="PRINTS" id="PR00410">
    <property type="entry name" value="PHEHYDRXLASE"/>
</dbReference>
<reference evidence="15 16" key="1">
    <citation type="journal article" date="2014" name="J. Microbiol.">
        <title>Diaminobutyricibacter tongyongensis gen. nov., sp. nov. and Homoserinibacter gongjuensis gen. nov., sp. nov. belong to the family Microbacteriaceae.</title>
        <authorList>
            <person name="Kim S.J."/>
            <person name="Ahn J.H."/>
            <person name="Weon H.Y."/>
            <person name="Hamada M."/>
            <person name="Suzuki K."/>
            <person name="Kwon S.W."/>
        </authorList>
    </citation>
    <scope>NUCLEOTIDE SEQUENCE [LARGE SCALE GENOMIC DNA]</scope>
    <source>
        <strain evidence="15 16">NBRC 108724</strain>
    </source>
</reference>
<evidence type="ECO:0000313" key="15">
    <source>
        <dbReference type="EMBL" id="NEN05114.1"/>
    </source>
</evidence>
<dbReference type="GO" id="GO:0051537">
    <property type="term" value="F:2 iron, 2 sulfur cluster binding"/>
    <property type="evidence" value="ECO:0007669"/>
    <property type="project" value="UniProtKB-KW"/>
</dbReference>
<accession>A0A6L9XVR0</accession>
<keyword evidence="3" id="KW-0285">Flavoprotein</keyword>
<feature type="transmembrane region" description="Helical" evidence="13">
    <location>
        <begin position="157"/>
        <end position="177"/>
    </location>
</feature>
<dbReference type="RefSeq" id="WP_163288238.1">
    <property type="nucleotide sequence ID" value="NZ_JAAGWY010000001.1"/>
</dbReference>
<feature type="transmembrane region" description="Helical" evidence="13">
    <location>
        <begin position="81"/>
        <end position="102"/>
    </location>
</feature>
<dbReference type="Proteomes" id="UP000474967">
    <property type="component" value="Unassembled WGS sequence"/>
</dbReference>
<feature type="transmembrane region" description="Helical" evidence="13">
    <location>
        <begin position="43"/>
        <end position="61"/>
    </location>
</feature>
<evidence type="ECO:0000256" key="9">
    <source>
        <dbReference type="ARBA" id="ARBA00023002"/>
    </source>
</evidence>
<keyword evidence="5" id="KW-0001">2Fe-2S</keyword>
<dbReference type="InterPro" id="IPR039261">
    <property type="entry name" value="FNR_nucleotide-bd"/>
</dbReference>
<keyword evidence="9" id="KW-0560">Oxidoreductase</keyword>
<evidence type="ECO:0000256" key="2">
    <source>
        <dbReference type="ARBA" id="ARBA00004141"/>
    </source>
</evidence>
<evidence type="ECO:0000256" key="13">
    <source>
        <dbReference type="SAM" id="Phobius"/>
    </source>
</evidence>
<dbReference type="PANTHER" id="PTHR47354:SF8">
    <property type="entry name" value="1,2-PHENYLACETYL-COA EPOXIDASE, SUBUNIT E"/>
    <property type="match status" value="1"/>
</dbReference>
<dbReference type="Pfam" id="PF01794">
    <property type="entry name" value="Ferric_reduct"/>
    <property type="match status" value="1"/>
</dbReference>
<protein>
    <submittedName>
        <fullName evidence="15">Ferredoxin reductase family protein</fullName>
    </submittedName>
</protein>
<dbReference type="InterPro" id="IPR050415">
    <property type="entry name" value="MRET"/>
</dbReference>
<evidence type="ECO:0000256" key="6">
    <source>
        <dbReference type="ARBA" id="ARBA00022723"/>
    </source>
</evidence>
<keyword evidence="12 13" id="KW-0472">Membrane</keyword>
<dbReference type="GO" id="GO:0016491">
    <property type="term" value="F:oxidoreductase activity"/>
    <property type="evidence" value="ECO:0007669"/>
    <property type="project" value="UniProtKB-KW"/>
</dbReference>
<gene>
    <name evidence="15" type="ORF">G3T36_04445</name>
</gene>
<name>A0A6L9XVR0_9MICO</name>
<dbReference type="InterPro" id="IPR017938">
    <property type="entry name" value="Riboflavin_synthase-like_b-brl"/>
</dbReference>
<comment type="cofactor">
    <cofactor evidence="1">
        <name>FAD</name>
        <dbReference type="ChEBI" id="CHEBI:57692"/>
    </cofactor>
</comment>
<evidence type="ECO:0000256" key="3">
    <source>
        <dbReference type="ARBA" id="ARBA00022630"/>
    </source>
</evidence>
<keyword evidence="7" id="KW-0274">FAD</keyword>
<dbReference type="Gene3D" id="2.40.30.10">
    <property type="entry name" value="Translation factors"/>
    <property type="match status" value="1"/>
</dbReference>
<keyword evidence="8 13" id="KW-1133">Transmembrane helix</keyword>
<keyword evidence="6" id="KW-0479">Metal-binding</keyword>
<dbReference type="Gene3D" id="3.40.50.80">
    <property type="entry name" value="Nucleotide-binding domain of ferredoxin-NADP reductase (FNR) module"/>
    <property type="match status" value="1"/>
</dbReference>
<sequence>MIGGTNFEEAATNGSPNVSAIATPRRISVRGPSARAQRRHSRVVRIVLVAGGVVVLWMWWAGVPSTAAATPSALVTTFGELSGMIAAYLVCAQVLLIARIPWFERAVGLDKLVLWHRTLGTTVVLLVVTHVVAMIVGGELLDRSMPWSELISILQNYPDMLVALLGTIAFIAVGLSSARLLRARLSYEVWYWLHLTTYVAIFLTFLHQLSAGTHFVASPINRAVWLLLYLGTASAVLTWRFILPTANAWRHRMRVESVVRENAGTTSVWFTGPHLDELGVRAGNFLLFRFLSWGHLLTAHPYSVSRVPYDGRLRITVGALGNHSALVRELEPGTLVFVEGPFGHFTADRASRERILLIAGGAGIGPIRALAEELTARGLTPVLIYRAHSAGTLALLDELRALPGLTVIPVVGRRSELGYDPLSPGALGTIIRDLHNWEVFVCGPEGMMLTVEASLRELQVPKRFIHREELSMS</sequence>
<dbReference type="InterPro" id="IPR013130">
    <property type="entry name" value="Fe3_Rdtase_TM_dom"/>
</dbReference>
<dbReference type="GO" id="GO:0016020">
    <property type="term" value="C:membrane"/>
    <property type="evidence" value="ECO:0007669"/>
    <property type="project" value="UniProtKB-SubCell"/>
</dbReference>
<evidence type="ECO:0000256" key="8">
    <source>
        <dbReference type="ARBA" id="ARBA00022989"/>
    </source>
</evidence>
<dbReference type="CDD" id="cd06198">
    <property type="entry name" value="FNR_like_3"/>
    <property type="match status" value="1"/>
</dbReference>
<evidence type="ECO:0000256" key="7">
    <source>
        <dbReference type="ARBA" id="ARBA00022827"/>
    </source>
</evidence>
<dbReference type="AlphaFoldDB" id="A0A6L9XVR0"/>
<dbReference type="PROSITE" id="PS51384">
    <property type="entry name" value="FAD_FR"/>
    <property type="match status" value="1"/>
</dbReference>
<dbReference type="PANTHER" id="PTHR47354">
    <property type="entry name" value="NADH OXIDOREDUCTASE HCR"/>
    <property type="match status" value="1"/>
</dbReference>